<dbReference type="NCBIfam" id="NF008340">
    <property type="entry name" value="PRK11126.1"/>
    <property type="match status" value="1"/>
</dbReference>
<dbReference type="PANTHER" id="PTHR42916">
    <property type="entry name" value="2-SUCCINYL-5-ENOLPYRUVYL-6-HYDROXY-3-CYCLOHEXENE-1-CARBOXYLATE SYNTHASE"/>
    <property type="match status" value="1"/>
</dbReference>
<dbReference type="Pfam" id="PF00561">
    <property type="entry name" value="Abhydrolase_1"/>
    <property type="match status" value="1"/>
</dbReference>
<organism evidence="5 6">
    <name type="scientific">Pasteurella canis</name>
    <dbReference type="NCBI Taxonomy" id="753"/>
    <lineage>
        <taxon>Bacteria</taxon>
        <taxon>Pseudomonadati</taxon>
        <taxon>Pseudomonadota</taxon>
        <taxon>Gammaproteobacteria</taxon>
        <taxon>Pasteurellales</taxon>
        <taxon>Pasteurellaceae</taxon>
        <taxon>Pasteurella</taxon>
    </lineage>
</organism>
<dbReference type="EMBL" id="UGTV01000015">
    <property type="protein sequence ID" value="SUC08840.1"/>
    <property type="molecule type" value="Genomic_DNA"/>
</dbReference>
<dbReference type="EC" id="4.2.99.20" evidence="3"/>
<feature type="domain" description="AB hydrolase-1" evidence="4">
    <location>
        <begin position="2"/>
        <end position="228"/>
    </location>
</feature>
<protein>
    <recommendedName>
        <fullName evidence="3">Putative 2-succinyl-6-hydroxy-2,4-cyclohexadiene-1-carboxylate synthase</fullName>
        <shortName evidence="3">SHCHC synthase</shortName>
        <ecNumber evidence="3">4.2.99.20</ecNumber>
    </recommendedName>
</protein>
<dbReference type="Gene3D" id="3.40.50.1820">
    <property type="entry name" value="alpha/beta hydrolase"/>
    <property type="match status" value="1"/>
</dbReference>
<evidence type="ECO:0000259" key="4">
    <source>
        <dbReference type="Pfam" id="PF00561"/>
    </source>
</evidence>
<dbReference type="RefSeq" id="WP_115322343.1">
    <property type="nucleotide sequence ID" value="NZ_UGTV01000015.1"/>
</dbReference>
<comment type="similarity">
    <text evidence="3">Belongs to the AB hydrolase superfamily. MenH family.</text>
</comment>
<dbReference type="InterPro" id="IPR022485">
    <property type="entry name" value="SHCHC_synthase_MenH"/>
</dbReference>
<comment type="function">
    <text evidence="3">Catalyzes a proton abstraction reaction that results in 2,5-elimination of pyruvate from 2-succinyl-5-enolpyruvyl-6-hydroxy-3-cyclohexene-1-carboxylate (SEPHCHC) and the formation of 2-succinyl-6-hydroxy-2,4-cyclohexadiene-1-carboxylate (SHCHC).</text>
</comment>
<comment type="catalytic activity">
    <reaction evidence="3">
        <text>5-enolpyruvoyl-6-hydroxy-2-succinyl-cyclohex-3-ene-1-carboxylate = (1R,6R)-6-hydroxy-2-succinyl-cyclohexa-2,4-diene-1-carboxylate + pyruvate</text>
        <dbReference type="Rhea" id="RHEA:25597"/>
        <dbReference type="ChEBI" id="CHEBI:15361"/>
        <dbReference type="ChEBI" id="CHEBI:58689"/>
        <dbReference type="ChEBI" id="CHEBI:58818"/>
        <dbReference type="EC" id="4.2.99.20"/>
    </reaction>
</comment>
<dbReference type="PANTHER" id="PTHR42916:SF1">
    <property type="entry name" value="PROTEIN PHYLLO, CHLOROPLASTIC"/>
    <property type="match status" value="1"/>
</dbReference>
<evidence type="ECO:0000256" key="1">
    <source>
        <dbReference type="ARBA" id="ARBA00022428"/>
    </source>
</evidence>
<name>A0A379ES98_9PAST</name>
<keyword evidence="1 3" id="KW-0474">Menaquinone biosynthesis</keyword>
<dbReference type="HAMAP" id="MF_01660">
    <property type="entry name" value="MenH"/>
    <property type="match status" value="1"/>
</dbReference>
<gene>
    <name evidence="3 5" type="primary">menH</name>
    <name evidence="5" type="ORF">NCTC11621_00283</name>
</gene>
<sequence>MPVLVFLHGLLGTRDDWQKVIENLPHFSCIAFDLPFHGLAKQEQVADFSQTCDYIATQIRNNIGNKPYYLIGYSLGGRIALYYALQYSKPKGDLKGLILEGAHLGLTTEQEKQARWQQDQAWGERFNTQLPQNVLNDWYQQPVFAHLTATERTNLIQKRSMHCGRNIAQMLLATSLAKQPDFRAQLQHTHLPIHYFCGEKDQKFQQLARAANLDLTVIQNAGHNAHLEQSQQFAINIQEKIIF</sequence>
<comment type="subunit">
    <text evidence="3">Monomer.</text>
</comment>
<dbReference type="NCBIfam" id="TIGR03695">
    <property type="entry name" value="menH_SHCHC"/>
    <property type="match status" value="1"/>
</dbReference>
<comment type="pathway">
    <text evidence="3">Quinol/quinone metabolism; 1,4-dihydroxy-2-naphthoate biosynthesis; 1,4-dihydroxy-2-naphthoate from chorismate: step 3/7.</text>
</comment>
<evidence type="ECO:0000256" key="2">
    <source>
        <dbReference type="ARBA" id="ARBA00023239"/>
    </source>
</evidence>
<dbReference type="InterPro" id="IPR029058">
    <property type="entry name" value="AB_hydrolase_fold"/>
</dbReference>
<keyword evidence="2 3" id="KW-0456">Lyase</keyword>
<comment type="pathway">
    <text evidence="3">Quinol/quinone metabolism; menaquinone biosynthesis.</text>
</comment>
<dbReference type="UniPathway" id="UPA00079"/>
<dbReference type="Proteomes" id="UP000254704">
    <property type="component" value="Unassembled WGS sequence"/>
</dbReference>
<evidence type="ECO:0000313" key="6">
    <source>
        <dbReference type="Proteomes" id="UP000254704"/>
    </source>
</evidence>
<dbReference type="InterPro" id="IPR000073">
    <property type="entry name" value="AB_hydrolase_1"/>
</dbReference>
<proteinExistence type="inferred from homology"/>
<dbReference type="GO" id="GO:0070205">
    <property type="term" value="F:2-succinyl-6-hydroxy-2,4-cyclohexadiene-1-carboxylate synthase activity"/>
    <property type="evidence" value="ECO:0007669"/>
    <property type="project" value="UniProtKB-UniRule"/>
</dbReference>
<accession>A0A379ES98</accession>
<dbReference type="SUPFAM" id="SSF53474">
    <property type="entry name" value="alpha/beta-Hydrolases"/>
    <property type="match status" value="1"/>
</dbReference>
<reference evidence="5 6" key="1">
    <citation type="submission" date="2018-06" db="EMBL/GenBank/DDBJ databases">
        <authorList>
            <consortium name="Pathogen Informatics"/>
            <person name="Doyle S."/>
        </authorList>
    </citation>
    <scope>NUCLEOTIDE SEQUENCE [LARGE SCALE GENOMIC DNA]</scope>
    <source>
        <strain evidence="5 6">NCTC11621</strain>
    </source>
</reference>
<dbReference type="AlphaFoldDB" id="A0A379ES98"/>
<evidence type="ECO:0000313" key="5">
    <source>
        <dbReference type="EMBL" id="SUC08840.1"/>
    </source>
</evidence>
<dbReference type="UniPathway" id="UPA01057">
    <property type="reaction ID" value="UER00900"/>
</dbReference>
<evidence type="ECO:0000256" key="3">
    <source>
        <dbReference type="HAMAP-Rule" id="MF_01660"/>
    </source>
</evidence>
<dbReference type="GO" id="GO:0009234">
    <property type="term" value="P:menaquinone biosynthetic process"/>
    <property type="evidence" value="ECO:0007669"/>
    <property type="project" value="UniProtKB-UniRule"/>
</dbReference>